<dbReference type="Proteomes" id="UP000184291">
    <property type="component" value="Unassembled WGS sequence"/>
</dbReference>
<keyword evidence="6" id="KW-1185">Reference proteome</keyword>
<dbReference type="Gene3D" id="3.40.50.2300">
    <property type="match status" value="2"/>
</dbReference>
<proteinExistence type="predicted"/>
<dbReference type="Pfam" id="PF00356">
    <property type="entry name" value="LacI"/>
    <property type="match status" value="1"/>
</dbReference>
<dbReference type="InterPro" id="IPR010982">
    <property type="entry name" value="Lambda_DNA-bd_dom_sf"/>
</dbReference>
<dbReference type="SUPFAM" id="SSF53822">
    <property type="entry name" value="Periplasmic binding protein-like I"/>
    <property type="match status" value="1"/>
</dbReference>
<dbReference type="Gene3D" id="1.10.260.40">
    <property type="entry name" value="lambda repressor-like DNA-binding domains"/>
    <property type="match status" value="1"/>
</dbReference>
<dbReference type="Pfam" id="PF13377">
    <property type="entry name" value="Peripla_BP_3"/>
    <property type="match status" value="1"/>
</dbReference>
<dbReference type="InterPro" id="IPR028082">
    <property type="entry name" value="Peripla_BP_I"/>
</dbReference>
<dbReference type="STRING" id="1892869.ACGLYG10_1128"/>
<dbReference type="GO" id="GO:0003700">
    <property type="term" value="F:DNA-binding transcription factor activity"/>
    <property type="evidence" value="ECO:0007669"/>
    <property type="project" value="TreeGrafter"/>
</dbReference>
<protein>
    <recommendedName>
        <fullName evidence="4">HTH lacI-type domain-containing protein</fullName>
    </recommendedName>
</protein>
<accession>A0A1M4RY86</accession>
<keyword evidence="1" id="KW-0805">Transcription regulation</keyword>
<organism evidence="5 6">
    <name type="scientific">Actinomyces glycerinitolerans</name>
    <dbReference type="NCBI Taxonomy" id="1892869"/>
    <lineage>
        <taxon>Bacteria</taxon>
        <taxon>Bacillati</taxon>
        <taxon>Actinomycetota</taxon>
        <taxon>Actinomycetes</taxon>
        <taxon>Actinomycetales</taxon>
        <taxon>Actinomycetaceae</taxon>
        <taxon>Actinomyces</taxon>
    </lineage>
</organism>
<dbReference type="PANTHER" id="PTHR30146">
    <property type="entry name" value="LACI-RELATED TRANSCRIPTIONAL REPRESSOR"/>
    <property type="match status" value="1"/>
</dbReference>
<evidence type="ECO:0000259" key="4">
    <source>
        <dbReference type="PROSITE" id="PS50932"/>
    </source>
</evidence>
<evidence type="ECO:0000313" key="5">
    <source>
        <dbReference type="EMBL" id="SHE24918.1"/>
    </source>
</evidence>
<dbReference type="EMBL" id="FQTT01000009">
    <property type="protein sequence ID" value="SHE24918.1"/>
    <property type="molecule type" value="Genomic_DNA"/>
</dbReference>
<evidence type="ECO:0000256" key="3">
    <source>
        <dbReference type="ARBA" id="ARBA00023163"/>
    </source>
</evidence>
<dbReference type="GO" id="GO:0000976">
    <property type="term" value="F:transcription cis-regulatory region binding"/>
    <property type="evidence" value="ECO:0007669"/>
    <property type="project" value="TreeGrafter"/>
</dbReference>
<reference evidence="6" key="1">
    <citation type="submission" date="2016-09" db="EMBL/GenBank/DDBJ databases">
        <authorList>
            <person name="Strepis N."/>
        </authorList>
    </citation>
    <scope>NUCLEOTIDE SEQUENCE [LARGE SCALE GENOMIC DNA]</scope>
</reference>
<evidence type="ECO:0000256" key="1">
    <source>
        <dbReference type="ARBA" id="ARBA00023015"/>
    </source>
</evidence>
<evidence type="ECO:0000256" key="2">
    <source>
        <dbReference type="ARBA" id="ARBA00023125"/>
    </source>
</evidence>
<dbReference type="InterPro" id="IPR000843">
    <property type="entry name" value="HTH_LacI"/>
</dbReference>
<dbReference type="SMART" id="SM00354">
    <property type="entry name" value="HTH_LACI"/>
    <property type="match status" value="1"/>
</dbReference>
<keyword evidence="2" id="KW-0238">DNA-binding</keyword>
<dbReference type="AlphaFoldDB" id="A0A1M4RY86"/>
<feature type="domain" description="HTH lacI-type" evidence="4">
    <location>
        <begin position="4"/>
        <end position="58"/>
    </location>
</feature>
<dbReference type="RefSeq" id="WP_073328825.1">
    <property type="nucleotide sequence ID" value="NZ_FQTT01000009.1"/>
</dbReference>
<dbReference type="CDD" id="cd01392">
    <property type="entry name" value="HTH_LacI"/>
    <property type="match status" value="1"/>
</dbReference>
<keyword evidence="3" id="KW-0804">Transcription</keyword>
<evidence type="ECO:0000313" key="6">
    <source>
        <dbReference type="Proteomes" id="UP000184291"/>
    </source>
</evidence>
<name>A0A1M4RY86_9ACTO</name>
<dbReference type="PANTHER" id="PTHR30146:SF155">
    <property type="entry name" value="ALANINE RACEMASE"/>
    <property type="match status" value="1"/>
</dbReference>
<sequence>MERPTIRDIAEVAGVSPSAVSFALNGRPGVSESTRSRVVAVANQMGWTPNAAARALSASRAGAVGLVIAKPSHAVAAERFFFEFIVGMQGELAADGLALVLQIVETTAEEITTYRSWWAQRRVDGVVVVDPRSEDPRLAVLGELGLPYVLVGEPDVSGMPAVVGDDEGMMDMVLMHLIEQGCARIAYVSGAAGVMHNARRTNALSASGRREGVEIMVVQAPDYSERSGGQATAELIGSRRVPDAIIYDNEVLAVGGLSVLKQDQSDIGPGVAVVSLEDSAVLRVLTPDVTAVHREPGEMGQTAARLLRTYLSEQTSQTVRLMTPTLVVRASSRRRVS</sequence>
<dbReference type="SUPFAM" id="SSF47413">
    <property type="entry name" value="lambda repressor-like DNA-binding domains"/>
    <property type="match status" value="1"/>
</dbReference>
<dbReference type="PROSITE" id="PS00356">
    <property type="entry name" value="HTH_LACI_1"/>
    <property type="match status" value="1"/>
</dbReference>
<dbReference type="PROSITE" id="PS50932">
    <property type="entry name" value="HTH_LACI_2"/>
    <property type="match status" value="1"/>
</dbReference>
<dbReference type="InterPro" id="IPR046335">
    <property type="entry name" value="LacI/GalR-like_sensor"/>
</dbReference>
<gene>
    <name evidence="5" type="ORF">ACGLYG10_1128</name>
</gene>
<dbReference type="OrthoDB" id="1938857at2"/>